<comment type="caution">
    <text evidence="1">The sequence shown here is derived from an EMBL/GenBank/DDBJ whole genome shotgun (WGS) entry which is preliminary data.</text>
</comment>
<dbReference type="RefSeq" id="WP_027413362.1">
    <property type="nucleotide sequence ID" value="NZ_BMWS01000030.1"/>
</dbReference>
<name>A0A918N4Q9_9FLAO</name>
<dbReference type="Proteomes" id="UP000601108">
    <property type="component" value="Unassembled WGS sequence"/>
</dbReference>
<sequence>MILATNLFNKPKTKGIDFKKVSVGVLCFLCISCKKETQPDKIQEQVVNQKRIVQEKTVIKEQDSIRVFRVFLSKEEPQDKNEKISVITKKIQAQFVEYPFESTSKELEESIEKRKEKSFLKTLARDFKNKDFLEVSSVHYSYIVPEDNKGSSYISVEQWDFKDLQKAKSCFESLKKYEEVEIYFKTINWIWVHQDNTIYLVFALDYQVTAKEMQRIKQEIINVIKPSGEYQTIQFYE</sequence>
<protein>
    <submittedName>
        <fullName evidence="1">Uncharacterized protein</fullName>
    </submittedName>
</protein>
<dbReference type="AlphaFoldDB" id="A0A918N4Q9"/>
<evidence type="ECO:0000313" key="1">
    <source>
        <dbReference type="EMBL" id="GGX30846.1"/>
    </source>
</evidence>
<reference evidence="1 2" key="1">
    <citation type="journal article" date="2014" name="Int. J. Syst. Evol. Microbiol.">
        <title>Complete genome sequence of Corynebacterium casei LMG S-19264T (=DSM 44701T), isolated from a smear-ripened cheese.</title>
        <authorList>
            <consortium name="US DOE Joint Genome Institute (JGI-PGF)"/>
            <person name="Walter F."/>
            <person name="Albersmeier A."/>
            <person name="Kalinowski J."/>
            <person name="Ruckert C."/>
        </authorList>
    </citation>
    <scope>NUCLEOTIDE SEQUENCE [LARGE SCALE GENOMIC DNA]</scope>
    <source>
        <strain evidence="1 2">KCTC 12285</strain>
    </source>
</reference>
<gene>
    <name evidence="1" type="ORF">GCM10007384_34960</name>
</gene>
<proteinExistence type="predicted"/>
<evidence type="ECO:0000313" key="2">
    <source>
        <dbReference type="Proteomes" id="UP000601108"/>
    </source>
</evidence>
<accession>A0A918N4Q9</accession>
<organism evidence="1 2">
    <name type="scientific">Aquimarina muelleri</name>
    <dbReference type="NCBI Taxonomy" id="279356"/>
    <lineage>
        <taxon>Bacteria</taxon>
        <taxon>Pseudomonadati</taxon>
        <taxon>Bacteroidota</taxon>
        <taxon>Flavobacteriia</taxon>
        <taxon>Flavobacteriales</taxon>
        <taxon>Flavobacteriaceae</taxon>
        <taxon>Aquimarina</taxon>
    </lineage>
</organism>
<keyword evidence="2" id="KW-1185">Reference proteome</keyword>
<dbReference type="EMBL" id="BMWS01000030">
    <property type="protein sequence ID" value="GGX30846.1"/>
    <property type="molecule type" value="Genomic_DNA"/>
</dbReference>